<organism evidence="2 3">
    <name type="scientific">Acetobacter estunensis</name>
    <dbReference type="NCBI Taxonomy" id="104097"/>
    <lineage>
        <taxon>Bacteria</taxon>
        <taxon>Pseudomonadati</taxon>
        <taxon>Pseudomonadota</taxon>
        <taxon>Alphaproteobacteria</taxon>
        <taxon>Acetobacterales</taxon>
        <taxon>Acetobacteraceae</taxon>
        <taxon>Acetobacter</taxon>
    </lineage>
</organism>
<accession>A0A967BDW0</accession>
<gene>
    <name evidence="2" type="ORF">GOB87_11700</name>
</gene>
<evidence type="ECO:0000313" key="2">
    <source>
        <dbReference type="EMBL" id="NHO54602.1"/>
    </source>
</evidence>
<proteinExistence type="predicted"/>
<name>A0A967BDW0_9PROT</name>
<dbReference type="Proteomes" id="UP000597459">
    <property type="component" value="Unassembled WGS sequence"/>
</dbReference>
<dbReference type="InterPro" id="IPR021236">
    <property type="entry name" value="Uncharacterised_YfdX"/>
</dbReference>
<dbReference type="AlphaFoldDB" id="A0A967BDW0"/>
<feature type="chain" id="PRO_5037400349" evidence="1">
    <location>
        <begin position="27"/>
        <end position="238"/>
    </location>
</feature>
<dbReference type="EMBL" id="WOTH01000027">
    <property type="protein sequence ID" value="NHO54602.1"/>
    <property type="molecule type" value="Genomic_DNA"/>
</dbReference>
<dbReference type="RefSeq" id="WP_166316942.1">
    <property type="nucleotide sequence ID" value="NZ_WOTH01000027.1"/>
</dbReference>
<feature type="signal peptide" evidence="1">
    <location>
        <begin position="1"/>
        <end position="26"/>
    </location>
</feature>
<dbReference type="Pfam" id="PF10938">
    <property type="entry name" value="YfdX"/>
    <property type="match status" value="1"/>
</dbReference>
<comment type="caution">
    <text evidence="2">The sequence shown here is derived from an EMBL/GenBank/DDBJ whole genome shotgun (WGS) entry which is preliminary data.</text>
</comment>
<reference evidence="2" key="1">
    <citation type="submission" date="2019-11" db="EMBL/GenBank/DDBJ databases">
        <title>Description of new Acetobacter species.</title>
        <authorList>
            <person name="Cleenwerck I."/>
            <person name="Sombolestani A.S."/>
        </authorList>
    </citation>
    <scope>NUCLEOTIDE SEQUENCE</scope>
    <source>
        <strain evidence="2">LMG 1626</strain>
    </source>
</reference>
<evidence type="ECO:0000313" key="3">
    <source>
        <dbReference type="Proteomes" id="UP000597459"/>
    </source>
</evidence>
<keyword evidence="1" id="KW-0732">Signal</keyword>
<protein>
    <submittedName>
        <fullName evidence="2">YfdX family protein</fullName>
    </submittedName>
</protein>
<dbReference type="Gene3D" id="1.20.120.1940">
    <property type="entry name" value="YfdX protein domain"/>
    <property type="match status" value="1"/>
</dbReference>
<evidence type="ECO:0000256" key="1">
    <source>
        <dbReference type="SAM" id="SignalP"/>
    </source>
</evidence>
<sequence>MKRMSPLAFAAALALSPALVSAPSHAASTVHTKWEQYKAGRALRHLSADGQRAFADMLQARDLLASGQTDAAIPALTDAAQRLQTASTDNTKLVAAETALTPAPQHPAAPTHTPSAVQQVWIPVGGEFLETETLAPEKKAAVASANKQLKSGSPKQAAETMQVVDDKLDFIVALAPLAPTQGALNRAKVFTEGRDPQSALSALDQALNGVVFVADDLLDAQAAPAGAPAPAAKAPATP</sequence>
<dbReference type="Gene3D" id="6.10.250.2140">
    <property type="match status" value="1"/>
</dbReference>
<keyword evidence="3" id="KW-1185">Reference proteome</keyword>